<evidence type="ECO:0000313" key="2">
    <source>
        <dbReference type="EMBL" id="CAA9583627.1"/>
    </source>
</evidence>
<evidence type="ECO:0000256" key="1">
    <source>
        <dbReference type="SAM" id="MobiDB-lite"/>
    </source>
</evidence>
<proteinExistence type="predicted"/>
<sequence length="50" mass="5763">MRGRAAVQLRRRQGGTGRARREGPLDRDRWYQQAGARGRRTVWSLSVGRP</sequence>
<feature type="compositionally biased region" description="Basic residues" evidence="1">
    <location>
        <begin position="1"/>
        <end position="13"/>
    </location>
</feature>
<dbReference type="EMBL" id="CADCWL010000242">
    <property type="protein sequence ID" value="CAA9583627.1"/>
    <property type="molecule type" value="Genomic_DNA"/>
</dbReference>
<name>A0A6J4VQ31_9BACT</name>
<protein>
    <submittedName>
        <fullName evidence="2">Uncharacterized protein</fullName>
    </submittedName>
</protein>
<gene>
    <name evidence="2" type="ORF">AVDCRST_MAG19-4326</name>
</gene>
<accession>A0A6J4VQ31</accession>
<organism evidence="2">
    <name type="scientific">uncultured Thermomicrobiales bacterium</name>
    <dbReference type="NCBI Taxonomy" id="1645740"/>
    <lineage>
        <taxon>Bacteria</taxon>
        <taxon>Pseudomonadati</taxon>
        <taxon>Thermomicrobiota</taxon>
        <taxon>Thermomicrobia</taxon>
        <taxon>Thermomicrobiales</taxon>
        <taxon>environmental samples</taxon>
    </lineage>
</organism>
<feature type="region of interest" description="Disordered" evidence="1">
    <location>
        <begin position="1"/>
        <end position="25"/>
    </location>
</feature>
<reference evidence="2" key="1">
    <citation type="submission" date="2020-02" db="EMBL/GenBank/DDBJ databases">
        <authorList>
            <person name="Meier V. D."/>
        </authorList>
    </citation>
    <scope>NUCLEOTIDE SEQUENCE</scope>
    <source>
        <strain evidence="2">AVDCRST_MAG19</strain>
    </source>
</reference>
<dbReference type="AlphaFoldDB" id="A0A6J4VQ31"/>